<evidence type="ECO:0000259" key="2">
    <source>
        <dbReference type="Pfam" id="PF00156"/>
    </source>
</evidence>
<dbReference type="PANTHER" id="PTHR47505">
    <property type="entry name" value="DNA UTILIZATION PROTEIN YHGH"/>
    <property type="match status" value="1"/>
</dbReference>
<organism evidence="3 4">
    <name type="scientific">Terrimonas ginsenosidimutans</name>
    <dbReference type="NCBI Taxonomy" id="2908004"/>
    <lineage>
        <taxon>Bacteria</taxon>
        <taxon>Pseudomonadati</taxon>
        <taxon>Bacteroidota</taxon>
        <taxon>Chitinophagia</taxon>
        <taxon>Chitinophagales</taxon>
        <taxon>Chitinophagaceae</taxon>
        <taxon>Terrimonas</taxon>
    </lineage>
</organism>
<keyword evidence="4" id="KW-1185">Reference proteome</keyword>
<gene>
    <name evidence="3" type="ORF">LZZ85_25290</name>
</gene>
<dbReference type="InterPro" id="IPR029057">
    <property type="entry name" value="PRTase-like"/>
</dbReference>
<dbReference type="InterPro" id="IPR000836">
    <property type="entry name" value="PRTase_dom"/>
</dbReference>
<feature type="domain" description="Phosphoribosyltransferase" evidence="2">
    <location>
        <begin position="46"/>
        <end position="121"/>
    </location>
</feature>
<reference evidence="3" key="1">
    <citation type="submission" date="2022-01" db="EMBL/GenBank/DDBJ databases">
        <authorList>
            <person name="Jo J.-H."/>
            <person name="Im W.-T."/>
        </authorList>
    </citation>
    <scope>NUCLEOTIDE SEQUENCE</scope>
    <source>
        <strain evidence="3">NA20</strain>
    </source>
</reference>
<evidence type="ECO:0000313" key="3">
    <source>
        <dbReference type="EMBL" id="MCG2617640.1"/>
    </source>
</evidence>
<sequence length="131" mass="14703">MGESLLAANWHFVDALIPLPLHPVKQKLRGYNQATLLCEGIAEKLQLPILHNAIIRHEATETQTRKNRIERWQNMEGRFHLHQPSEVRHKHVLLVDDVITTGATLEACGSELLKGENVQLSIASLGYAAKT</sequence>
<dbReference type="SUPFAM" id="SSF53271">
    <property type="entry name" value="PRTase-like"/>
    <property type="match status" value="1"/>
</dbReference>
<accession>A0ABS9KZA2</accession>
<protein>
    <recommendedName>
        <fullName evidence="2">Phosphoribosyltransferase domain-containing protein</fullName>
    </recommendedName>
</protein>
<proteinExistence type="inferred from homology"/>
<dbReference type="CDD" id="cd06223">
    <property type="entry name" value="PRTases_typeI"/>
    <property type="match status" value="1"/>
</dbReference>
<name>A0ABS9KZA2_9BACT</name>
<dbReference type="RefSeq" id="WP_237876439.1">
    <property type="nucleotide sequence ID" value="NZ_JAKLTR010000023.1"/>
</dbReference>
<dbReference type="Gene3D" id="3.40.50.2020">
    <property type="match status" value="1"/>
</dbReference>
<dbReference type="EMBL" id="JAKLTR010000023">
    <property type="protein sequence ID" value="MCG2617640.1"/>
    <property type="molecule type" value="Genomic_DNA"/>
</dbReference>
<evidence type="ECO:0000256" key="1">
    <source>
        <dbReference type="ARBA" id="ARBA00008007"/>
    </source>
</evidence>
<dbReference type="Proteomes" id="UP001165367">
    <property type="component" value="Unassembled WGS sequence"/>
</dbReference>
<dbReference type="InterPro" id="IPR051910">
    <property type="entry name" value="ComF/GntX_DNA_util-trans"/>
</dbReference>
<dbReference type="Pfam" id="PF00156">
    <property type="entry name" value="Pribosyltran"/>
    <property type="match status" value="1"/>
</dbReference>
<dbReference type="PANTHER" id="PTHR47505:SF1">
    <property type="entry name" value="DNA UTILIZATION PROTEIN YHGH"/>
    <property type="match status" value="1"/>
</dbReference>
<comment type="caution">
    <text evidence="3">The sequence shown here is derived from an EMBL/GenBank/DDBJ whole genome shotgun (WGS) entry which is preliminary data.</text>
</comment>
<evidence type="ECO:0000313" key="4">
    <source>
        <dbReference type="Proteomes" id="UP001165367"/>
    </source>
</evidence>
<comment type="similarity">
    <text evidence="1">Belongs to the ComF/GntX family.</text>
</comment>